<evidence type="ECO:0000256" key="7">
    <source>
        <dbReference type="SAM" id="Phobius"/>
    </source>
</evidence>
<name>A0A074Y3R7_AURSE</name>
<dbReference type="RefSeq" id="XP_013339060.1">
    <property type="nucleotide sequence ID" value="XM_013483606.1"/>
</dbReference>
<dbReference type="Pfam" id="PF00067">
    <property type="entry name" value="p450"/>
    <property type="match status" value="1"/>
</dbReference>
<dbReference type="HOGENOM" id="CLU_001570_14_2_1"/>
<evidence type="ECO:0000256" key="4">
    <source>
        <dbReference type="ARBA" id="ARBA00023004"/>
    </source>
</evidence>
<evidence type="ECO:0000313" key="9">
    <source>
        <dbReference type="Proteomes" id="UP000030641"/>
    </source>
</evidence>
<accession>A0A074Y3R7</accession>
<dbReference type="InterPro" id="IPR050121">
    <property type="entry name" value="Cytochrome_P450_monoxygenase"/>
</dbReference>
<keyword evidence="2 5" id="KW-0479">Metal-binding</keyword>
<keyword evidence="4 5" id="KW-0408">Iron</keyword>
<comment type="cofactor">
    <cofactor evidence="1 5">
        <name>heme</name>
        <dbReference type="ChEBI" id="CHEBI:30413"/>
    </cofactor>
</comment>
<dbReference type="InterPro" id="IPR002401">
    <property type="entry name" value="Cyt_P450_E_grp-I"/>
</dbReference>
<evidence type="ECO:0000313" key="8">
    <source>
        <dbReference type="EMBL" id="KEQ90579.1"/>
    </source>
</evidence>
<dbReference type="PROSITE" id="PS00086">
    <property type="entry name" value="CYTOCHROME_P450"/>
    <property type="match status" value="1"/>
</dbReference>
<keyword evidence="9" id="KW-1185">Reference proteome</keyword>
<reference evidence="8 9" key="1">
    <citation type="journal article" date="2014" name="BMC Genomics">
        <title>Genome sequencing of four Aureobasidium pullulans varieties: biotechnological potential, stress tolerance, and description of new species.</title>
        <authorList>
            <person name="Gostin Ar C."/>
            <person name="Ohm R.A."/>
            <person name="Kogej T."/>
            <person name="Sonjak S."/>
            <person name="Turk M."/>
            <person name="Zajc J."/>
            <person name="Zalar P."/>
            <person name="Grube M."/>
            <person name="Sun H."/>
            <person name="Han J."/>
            <person name="Sharma A."/>
            <person name="Chiniquy J."/>
            <person name="Ngan C.Y."/>
            <person name="Lipzen A."/>
            <person name="Barry K."/>
            <person name="Grigoriev I.V."/>
            <person name="Gunde-Cimerman N."/>
        </authorList>
    </citation>
    <scope>NUCLEOTIDE SEQUENCE [LARGE SCALE GENOMIC DNA]</scope>
    <source>
        <strain evidence="8 9">EXF-2481</strain>
    </source>
</reference>
<organism evidence="8 9">
    <name type="scientific">Aureobasidium subglaciale (strain EXF-2481)</name>
    <name type="common">Aureobasidium pullulans var. subglaciale</name>
    <dbReference type="NCBI Taxonomy" id="1043005"/>
    <lineage>
        <taxon>Eukaryota</taxon>
        <taxon>Fungi</taxon>
        <taxon>Dikarya</taxon>
        <taxon>Ascomycota</taxon>
        <taxon>Pezizomycotina</taxon>
        <taxon>Dothideomycetes</taxon>
        <taxon>Dothideomycetidae</taxon>
        <taxon>Dothideales</taxon>
        <taxon>Saccotheciaceae</taxon>
        <taxon>Aureobasidium</taxon>
    </lineage>
</organism>
<evidence type="ECO:0008006" key="10">
    <source>
        <dbReference type="Google" id="ProtNLM"/>
    </source>
</evidence>
<keyword evidence="7" id="KW-1133">Transmembrane helix</keyword>
<evidence type="ECO:0000256" key="3">
    <source>
        <dbReference type="ARBA" id="ARBA00023002"/>
    </source>
</evidence>
<feature type="transmembrane region" description="Helical" evidence="7">
    <location>
        <begin position="21"/>
        <end position="45"/>
    </location>
</feature>
<dbReference type="GeneID" id="25372282"/>
<evidence type="ECO:0000256" key="2">
    <source>
        <dbReference type="ARBA" id="ARBA00022723"/>
    </source>
</evidence>
<dbReference type="GO" id="GO:0044550">
    <property type="term" value="P:secondary metabolite biosynthetic process"/>
    <property type="evidence" value="ECO:0007669"/>
    <property type="project" value="UniProtKB-ARBA"/>
</dbReference>
<keyword evidence="7" id="KW-0472">Membrane</keyword>
<dbReference type="InterPro" id="IPR001128">
    <property type="entry name" value="Cyt_P450"/>
</dbReference>
<proteinExistence type="inferred from homology"/>
<dbReference type="GO" id="GO:0016705">
    <property type="term" value="F:oxidoreductase activity, acting on paired donors, with incorporation or reduction of molecular oxygen"/>
    <property type="evidence" value="ECO:0007669"/>
    <property type="project" value="InterPro"/>
</dbReference>
<dbReference type="STRING" id="1043005.A0A074Y3R7"/>
<evidence type="ECO:0000256" key="6">
    <source>
        <dbReference type="RuleBase" id="RU000461"/>
    </source>
</evidence>
<dbReference type="PRINTS" id="PR00385">
    <property type="entry name" value="P450"/>
</dbReference>
<keyword evidence="6" id="KW-0503">Monooxygenase</keyword>
<comment type="similarity">
    <text evidence="6">Belongs to the cytochrome P450 family.</text>
</comment>
<dbReference type="AlphaFoldDB" id="A0A074Y3R7"/>
<dbReference type="OMA" id="FHAFSTW"/>
<keyword evidence="5 6" id="KW-0349">Heme</keyword>
<evidence type="ECO:0000256" key="1">
    <source>
        <dbReference type="ARBA" id="ARBA00001971"/>
    </source>
</evidence>
<dbReference type="Proteomes" id="UP000030641">
    <property type="component" value="Unassembled WGS sequence"/>
</dbReference>
<dbReference type="Gene3D" id="1.10.630.10">
    <property type="entry name" value="Cytochrome P450"/>
    <property type="match status" value="1"/>
</dbReference>
<evidence type="ECO:0000256" key="5">
    <source>
        <dbReference type="PIRSR" id="PIRSR602401-1"/>
    </source>
</evidence>
<dbReference type="GO" id="GO:0020037">
    <property type="term" value="F:heme binding"/>
    <property type="evidence" value="ECO:0007669"/>
    <property type="project" value="InterPro"/>
</dbReference>
<feature type="binding site" description="axial binding residue" evidence="5">
    <location>
        <position position="452"/>
    </location>
    <ligand>
        <name>heme</name>
        <dbReference type="ChEBI" id="CHEBI:30413"/>
    </ligand>
    <ligandPart>
        <name>Fe</name>
        <dbReference type="ChEBI" id="CHEBI:18248"/>
    </ligandPart>
</feature>
<keyword evidence="3 6" id="KW-0560">Oxidoreductase</keyword>
<protein>
    <recommendedName>
        <fullName evidence="10">Cytochrome P450 monooxygenase</fullName>
    </recommendedName>
</protein>
<dbReference type="SUPFAM" id="SSF48264">
    <property type="entry name" value="Cytochrome P450"/>
    <property type="match status" value="1"/>
</dbReference>
<dbReference type="InParanoid" id="A0A074Y3R7"/>
<dbReference type="InterPro" id="IPR036396">
    <property type="entry name" value="Cyt_P450_sf"/>
</dbReference>
<keyword evidence="7" id="KW-0812">Transmembrane</keyword>
<dbReference type="InterPro" id="IPR017972">
    <property type="entry name" value="Cyt_P450_CS"/>
</dbReference>
<dbReference type="PANTHER" id="PTHR24305:SF235">
    <property type="entry name" value="CYTOCHROME P450 MONOOXYGENASE APDB-RELATED"/>
    <property type="match status" value="1"/>
</dbReference>
<sequence>MISYVLPTQLHLRSASGDLRPLAILTWTFLLAVASIFWRILYAFFLSPVRNVPGPFWSRVSSIPYRWATFRTARTEYSHALIERYGPIVVIAPDQIHTNDETAMKTIYNRSSIKTSFYTKMGSWKGVVTTLGKLDYTSAASTRNNLLQCFQNRNLDTLTQNIDSHVLKFVKILSEHADKGENVDGVVWFRLLALDIVTDVLWGDQTNLLGNASSSTPDFLRRFHAFSKYNALKSFIPPIETWVKYFGNATWKQLRQDCLDMDVTAHDALIKWNEKDTKGHDRDVLSMLSSMQADGTSDANMPQAHIPAYMVEMMAAGSSTTSHTATFACWALTNFPEVQKKLRQELFEAFPDAGELDMRKSQNLPYLDAVIKETMRMWPMIPGPLERYLGGSITVNGLSVPPGVIASTSAYSQGRKEDVYKNADKWTPDRWLKADDRMKLNWTPFGHGSRICPGSNLAMTELRYMLCAIFRNLRAIQPTGHENEPIEMMDVFAAGTKSGHCWLKFEKDDKTA</sequence>
<dbReference type="PANTHER" id="PTHR24305">
    <property type="entry name" value="CYTOCHROME P450"/>
    <property type="match status" value="1"/>
</dbReference>
<dbReference type="EMBL" id="KL584788">
    <property type="protein sequence ID" value="KEQ90579.1"/>
    <property type="molecule type" value="Genomic_DNA"/>
</dbReference>
<dbReference type="GO" id="GO:0005506">
    <property type="term" value="F:iron ion binding"/>
    <property type="evidence" value="ECO:0007669"/>
    <property type="project" value="InterPro"/>
</dbReference>
<dbReference type="OrthoDB" id="1470350at2759"/>
<dbReference type="GO" id="GO:0004497">
    <property type="term" value="F:monooxygenase activity"/>
    <property type="evidence" value="ECO:0007669"/>
    <property type="project" value="UniProtKB-KW"/>
</dbReference>
<gene>
    <name evidence="8" type="ORF">AUEXF2481DRAFT_9270</name>
</gene>
<dbReference type="PRINTS" id="PR00463">
    <property type="entry name" value="EP450I"/>
</dbReference>